<feature type="domain" description="IDEAL" evidence="1">
    <location>
        <begin position="27"/>
        <end position="67"/>
    </location>
</feature>
<evidence type="ECO:0000313" key="2">
    <source>
        <dbReference type="EMBL" id="EHL78455.1"/>
    </source>
</evidence>
<dbReference type="Proteomes" id="UP000011747">
    <property type="component" value="Unassembled WGS sequence"/>
</dbReference>
<dbReference type="HOGENOM" id="CLU_196034_0_0_9"/>
<dbReference type="AlphaFoldDB" id="G9QK93"/>
<reference evidence="2 3" key="1">
    <citation type="submission" date="2011-09" db="EMBL/GenBank/DDBJ databases">
        <title>The Genome Sequence of Bacillus smithii 7_3_47FAA.</title>
        <authorList>
            <consortium name="The Broad Institute Genome Sequencing Platform"/>
            <person name="Earl A."/>
            <person name="Ward D."/>
            <person name="Feldgarden M."/>
            <person name="Gevers D."/>
            <person name="Daigneault M."/>
            <person name="Strauss J."/>
            <person name="Allen-Vercoe E."/>
            <person name="Young S.K."/>
            <person name="Zeng Q."/>
            <person name="Gargeya S."/>
            <person name="Fitzgerald M."/>
            <person name="Haas B."/>
            <person name="Abouelleil A."/>
            <person name="Alvarado L."/>
            <person name="Arachchi H.M."/>
            <person name="Berlin A."/>
            <person name="Brown A."/>
            <person name="Chapman S.B."/>
            <person name="Chen Z."/>
            <person name="Dunbar C."/>
            <person name="Freedman E."/>
            <person name="Gearin G."/>
            <person name="Goldberg J."/>
            <person name="Griggs A."/>
            <person name="Gujja S."/>
            <person name="Heiman D."/>
            <person name="Howarth C."/>
            <person name="Larson L."/>
            <person name="Lui A."/>
            <person name="MacDonald P.J.P."/>
            <person name="Montmayeur A."/>
            <person name="Murphy C."/>
            <person name="Neiman D."/>
            <person name="Pearson M."/>
            <person name="Priest M."/>
            <person name="Roberts A."/>
            <person name="Saif S."/>
            <person name="Shea T."/>
            <person name="Shenoy N."/>
            <person name="Sisk P."/>
            <person name="Stolte C."/>
            <person name="Sykes S."/>
            <person name="Wortman J."/>
            <person name="Nusbaum C."/>
            <person name="Birren B."/>
        </authorList>
    </citation>
    <scope>NUCLEOTIDE SEQUENCE [LARGE SCALE GENOMIC DNA]</scope>
    <source>
        <strain evidence="2 3">7_3_47FAA</strain>
    </source>
</reference>
<dbReference type="RefSeq" id="WP_003353735.1">
    <property type="nucleotide sequence ID" value="NZ_JH414748.1"/>
</dbReference>
<evidence type="ECO:0000313" key="3">
    <source>
        <dbReference type="Proteomes" id="UP000011747"/>
    </source>
</evidence>
<organism evidence="2 3">
    <name type="scientific">Bacillus smithii 7_3_47FAA</name>
    <dbReference type="NCBI Taxonomy" id="665952"/>
    <lineage>
        <taxon>Bacteria</taxon>
        <taxon>Bacillati</taxon>
        <taxon>Bacillota</taxon>
        <taxon>Bacilli</taxon>
        <taxon>Bacillales</taxon>
        <taxon>Bacillaceae</taxon>
        <taxon>Bacillus</taxon>
    </lineage>
</organism>
<dbReference type="PATRIC" id="fig|665952.3.peg.1425"/>
<comment type="caution">
    <text evidence="2">The sequence shown here is derived from an EMBL/GenBank/DDBJ whole genome shotgun (WGS) entry which is preliminary data.</text>
</comment>
<evidence type="ECO:0000259" key="1">
    <source>
        <dbReference type="SMART" id="SM00914"/>
    </source>
</evidence>
<dbReference type="Gene3D" id="4.10.810.10">
    <property type="entry name" value="Virus Scaffolding Protein, Chain A"/>
    <property type="match status" value="1"/>
</dbReference>
<dbReference type="InterPro" id="IPR014957">
    <property type="entry name" value="IDEAL_dom"/>
</dbReference>
<protein>
    <recommendedName>
        <fullName evidence="1">IDEAL domain-containing protein</fullName>
    </recommendedName>
</protein>
<keyword evidence="3" id="KW-1185">Reference proteome</keyword>
<name>G9QK93_9BACI</name>
<dbReference type="InterPro" id="IPR027393">
    <property type="entry name" value="Virus_scaffolding_prot_C"/>
</dbReference>
<sequence length="76" mass="9025">MENKRSYTEMMKSNGAPLSHENMINVYIDMLLNEILLNKEKKQLMEEIDKTLDARDRESFFELSAKLIELEKRFGI</sequence>
<dbReference type="EMBL" id="ACWF01000069">
    <property type="protein sequence ID" value="EHL78455.1"/>
    <property type="molecule type" value="Genomic_DNA"/>
</dbReference>
<gene>
    <name evidence="2" type="ORF">HMPREF1015_01632</name>
</gene>
<dbReference type="SMART" id="SM00914">
    <property type="entry name" value="IDEAL"/>
    <property type="match status" value="1"/>
</dbReference>
<accession>G9QK93</accession>
<dbReference type="Pfam" id="PF08858">
    <property type="entry name" value="IDEAL"/>
    <property type="match status" value="1"/>
</dbReference>
<proteinExistence type="predicted"/>